<feature type="transmembrane region" description="Helical" evidence="5">
    <location>
        <begin position="206"/>
        <end position="227"/>
    </location>
</feature>
<dbReference type="GO" id="GO:0012505">
    <property type="term" value="C:endomembrane system"/>
    <property type="evidence" value="ECO:0007669"/>
    <property type="project" value="UniProtKB-SubCell"/>
</dbReference>
<evidence type="ECO:0000259" key="7">
    <source>
        <dbReference type="PROSITE" id="PS50892"/>
    </source>
</evidence>
<dbReference type="InterPro" id="IPR011012">
    <property type="entry name" value="Longin-like_dom_sf"/>
</dbReference>
<keyword evidence="5" id="KW-0812">Transmembrane</keyword>
<dbReference type="Proteomes" id="UP000886520">
    <property type="component" value="Chromosome 5"/>
</dbReference>
<evidence type="ECO:0000259" key="6">
    <source>
        <dbReference type="PROSITE" id="PS50859"/>
    </source>
</evidence>
<evidence type="ECO:0000313" key="9">
    <source>
        <dbReference type="Proteomes" id="UP000886520"/>
    </source>
</evidence>
<dbReference type="InterPro" id="IPR042855">
    <property type="entry name" value="V_SNARE_CC"/>
</dbReference>
<keyword evidence="9" id="KW-1185">Reference proteome</keyword>
<dbReference type="Gene3D" id="1.20.5.110">
    <property type="match status" value="1"/>
</dbReference>
<proteinExistence type="inferred from homology"/>
<dbReference type="SMART" id="SM01270">
    <property type="entry name" value="Longin"/>
    <property type="match status" value="1"/>
</dbReference>
<comment type="caution">
    <text evidence="8">The sequence shown here is derived from an EMBL/GenBank/DDBJ whole genome shotgun (WGS) entry which is preliminary data.</text>
</comment>
<name>A0A9D4V504_ADICA</name>
<sequence>MEGQHEQLLVYSMVARGDVVLAEYSPFSTASFSTLASRASALVSASSAVRHVPPTRNVLLLSFTTDNVHTFHFLLQDQFRFVVVSKNLVERKIAFTCLQRMKDDFYKCYMGANNSTALLAPHALDKEFGSKLREHMEYCLDHFQRLQKLPSVRDQVQELKENVLENIKMVHESRIEIDELEALKAQEENFHRQGKKLRNQMWMKQAITKLVAIIFCLIVAFLIWVGICKAVDRACYRDDMTGDEVRQILDDTTTDVVLCSTTGASSYSCASCDTAIPYTRRGTTITLYSRHDTI</sequence>
<comment type="subcellular location">
    <subcellularLocation>
        <location evidence="3">Endomembrane system</location>
        <topology evidence="3">Single-pass type IV membrane protein</topology>
    </subcellularLocation>
</comment>
<evidence type="ECO:0000256" key="1">
    <source>
        <dbReference type="ARBA" id="ARBA00008025"/>
    </source>
</evidence>
<dbReference type="Gene3D" id="3.30.450.50">
    <property type="entry name" value="Longin domain"/>
    <property type="match status" value="1"/>
</dbReference>
<dbReference type="EMBL" id="JABFUD020000005">
    <property type="protein sequence ID" value="KAI5079669.1"/>
    <property type="molecule type" value="Genomic_DNA"/>
</dbReference>
<reference evidence="8 9" key="1">
    <citation type="submission" date="2021-01" db="EMBL/GenBank/DDBJ databases">
        <title>Adiantum capillus-veneris genome.</title>
        <authorList>
            <person name="Fang Y."/>
            <person name="Liao Q."/>
        </authorList>
    </citation>
    <scope>NUCLEOTIDE SEQUENCE [LARGE SCALE GENOMIC DNA]</scope>
    <source>
        <strain evidence="8">H3</strain>
        <tissue evidence="8">Leaf</tissue>
    </source>
</reference>
<dbReference type="Pfam" id="PF13774">
    <property type="entry name" value="Longin"/>
    <property type="match status" value="1"/>
</dbReference>
<organism evidence="8 9">
    <name type="scientific">Adiantum capillus-veneris</name>
    <name type="common">Maidenhair fern</name>
    <dbReference type="NCBI Taxonomy" id="13818"/>
    <lineage>
        <taxon>Eukaryota</taxon>
        <taxon>Viridiplantae</taxon>
        <taxon>Streptophyta</taxon>
        <taxon>Embryophyta</taxon>
        <taxon>Tracheophyta</taxon>
        <taxon>Polypodiopsida</taxon>
        <taxon>Polypodiidae</taxon>
        <taxon>Polypodiales</taxon>
        <taxon>Pteridineae</taxon>
        <taxon>Pteridaceae</taxon>
        <taxon>Vittarioideae</taxon>
        <taxon>Adiantum</taxon>
    </lineage>
</organism>
<dbReference type="CDD" id="cd15843">
    <property type="entry name" value="R-SNARE"/>
    <property type="match status" value="1"/>
</dbReference>
<feature type="domain" description="V-SNARE coiled-coil homology" evidence="7">
    <location>
        <begin position="148"/>
        <end position="204"/>
    </location>
</feature>
<dbReference type="Pfam" id="PF00957">
    <property type="entry name" value="Synaptobrevin"/>
    <property type="match status" value="1"/>
</dbReference>
<gene>
    <name evidence="8" type="ORF">GOP47_0005148</name>
</gene>
<dbReference type="SUPFAM" id="SSF58038">
    <property type="entry name" value="SNARE fusion complex"/>
    <property type="match status" value="1"/>
</dbReference>
<dbReference type="SUPFAM" id="SSF64356">
    <property type="entry name" value="SNARE-like"/>
    <property type="match status" value="1"/>
</dbReference>
<feature type="domain" description="Longin" evidence="6">
    <location>
        <begin position="13"/>
        <end position="132"/>
    </location>
</feature>
<dbReference type="OrthoDB" id="1719357at2759"/>
<dbReference type="PANTHER" id="PTHR21136">
    <property type="entry name" value="SNARE PROTEINS"/>
    <property type="match status" value="1"/>
</dbReference>
<evidence type="ECO:0000256" key="4">
    <source>
        <dbReference type="PROSITE-ProRule" id="PRU00290"/>
    </source>
</evidence>
<dbReference type="InterPro" id="IPR051097">
    <property type="entry name" value="Synaptobrevin-like_transport"/>
</dbReference>
<keyword evidence="2 5" id="KW-0472">Membrane</keyword>
<evidence type="ECO:0000256" key="3">
    <source>
        <dbReference type="ARBA" id="ARBA00046280"/>
    </source>
</evidence>
<keyword evidence="5" id="KW-1133">Transmembrane helix</keyword>
<evidence type="ECO:0000256" key="2">
    <source>
        <dbReference type="ARBA" id="ARBA00023136"/>
    </source>
</evidence>
<dbReference type="PROSITE" id="PS50892">
    <property type="entry name" value="V_SNARE"/>
    <property type="match status" value="1"/>
</dbReference>
<dbReference type="AlphaFoldDB" id="A0A9D4V504"/>
<dbReference type="PROSITE" id="PS50859">
    <property type="entry name" value="LONGIN"/>
    <property type="match status" value="1"/>
</dbReference>
<dbReference type="InterPro" id="IPR010908">
    <property type="entry name" value="Longin_dom"/>
</dbReference>
<evidence type="ECO:0000313" key="8">
    <source>
        <dbReference type="EMBL" id="KAI5079669.1"/>
    </source>
</evidence>
<accession>A0A9D4V504</accession>
<keyword evidence="4" id="KW-0175">Coiled coil</keyword>
<evidence type="ECO:0000256" key="5">
    <source>
        <dbReference type="SAM" id="Phobius"/>
    </source>
</evidence>
<protein>
    <submittedName>
        <fullName evidence="8">Uncharacterized protein</fullName>
    </submittedName>
</protein>
<dbReference type="PANTHER" id="PTHR21136:SF168">
    <property type="entry name" value="VESICLE-ASSOCIATED MEMBRANE PROTEIN 9"/>
    <property type="match status" value="1"/>
</dbReference>
<dbReference type="CDD" id="cd14824">
    <property type="entry name" value="Longin"/>
    <property type="match status" value="1"/>
</dbReference>
<comment type="similarity">
    <text evidence="1">Belongs to the synaptobrevin family.</text>
</comment>